<gene>
    <name evidence="1" type="ORF">JYB87_16455</name>
</gene>
<reference evidence="1 2" key="1">
    <citation type="submission" date="2021-03" db="EMBL/GenBank/DDBJ databases">
        <title>Novel species identification of genus Shewanella.</title>
        <authorList>
            <person name="Liu G."/>
            <person name="Zhang Q."/>
        </authorList>
    </citation>
    <scope>NUCLEOTIDE SEQUENCE [LARGE SCALE GENOMIC DNA]</scope>
    <source>
        <strain evidence="1 2">FJAT-51800</strain>
    </source>
</reference>
<sequence length="180" mass="20059">MNKLLQLSVAVMAMVWSLVLPVKAEPLLLDADDVIAITQQLEQRPLAAEAHELRQQLFEWTRDSDAVLISVCDILGPLPSRQELPYGKELLVQSFFGNAAFQLQHPDSKQDVFKTQMAGVSSMLRAYANIIKEDDGAHIAEYDHWLTLLNAGTLAKALRADIASKCMPDSSDANQFAYRF</sequence>
<dbReference type="EMBL" id="CP071503">
    <property type="protein sequence ID" value="QSX33295.1"/>
    <property type="molecule type" value="Genomic_DNA"/>
</dbReference>
<dbReference type="RefSeq" id="WP_207354528.1">
    <property type="nucleotide sequence ID" value="NZ_CP071503.1"/>
</dbReference>
<protein>
    <submittedName>
        <fullName evidence="1">Uncharacterized protein</fullName>
    </submittedName>
</protein>
<proteinExistence type="predicted"/>
<keyword evidence="2" id="KW-1185">Reference proteome</keyword>
<dbReference type="Proteomes" id="UP000662770">
    <property type="component" value="Chromosome"/>
</dbReference>
<evidence type="ECO:0000313" key="1">
    <source>
        <dbReference type="EMBL" id="QSX33295.1"/>
    </source>
</evidence>
<organism evidence="1 2">
    <name type="scientific">Shewanella avicenniae</name>
    <dbReference type="NCBI Taxonomy" id="2814294"/>
    <lineage>
        <taxon>Bacteria</taxon>
        <taxon>Pseudomonadati</taxon>
        <taxon>Pseudomonadota</taxon>
        <taxon>Gammaproteobacteria</taxon>
        <taxon>Alteromonadales</taxon>
        <taxon>Shewanellaceae</taxon>
        <taxon>Shewanella</taxon>
    </lineage>
</organism>
<evidence type="ECO:0000313" key="2">
    <source>
        <dbReference type="Proteomes" id="UP000662770"/>
    </source>
</evidence>
<accession>A0ABX7QQM9</accession>
<name>A0ABX7QQM9_9GAMM</name>